<comment type="caution">
    <text evidence="1">The sequence shown here is derived from an EMBL/GenBank/DDBJ whole genome shotgun (WGS) entry which is preliminary data.</text>
</comment>
<evidence type="ECO:0000313" key="2">
    <source>
        <dbReference type="Proteomes" id="UP000026682"/>
    </source>
</evidence>
<dbReference type="RefSeq" id="WP_005013668.1">
    <property type="nucleotide sequence ID" value="NZ_JFZZ01000004.1"/>
</dbReference>
<protein>
    <submittedName>
        <fullName evidence="1">Putative N-acetyltransferase YedL</fullName>
    </submittedName>
</protein>
<accession>A0A158M9I9</accession>
<dbReference type="STRING" id="35814.BBB42_08600"/>
<dbReference type="GO" id="GO:0016740">
    <property type="term" value="F:transferase activity"/>
    <property type="evidence" value="ECO:0007669"/>
    <property type="project" value="UniProtKB-KW"/>
</dbReference>
<organism evidence="1 2">
    <name type="scientific">Bordetella holmesii CDC-H585-BH</name>
    <dbReference type="NCBI Taxonomy" id="1331206"/>
    <lineage>
        <taxon>Bacteria</taxon>
        <taxon>Pseudomonadati</taxon>
        <taxon>Pseudomonadota</taxon>
        <taxon>Betaproteobacteria</taxon>
        <taxon>Burkholderiales</taxon>
        <taxon>Alcaligenaceae</taxon>
        <taxon>Bordetella</taxon>
    </lineage>
</organism>
<sequence>MGTFRKRGKTWRAEISKAGIRESKSFDTKREAQEWVASRETEILTTAVGGIALQTVAQVLHRYSDEVSPRNKGHRCLFKLPPVIASNLGAVLG</sequence>
<dbReference type="GeneID" id="93120115"/>
<reference evidence="1 2" key="1">
    <citation type="submission" date="2014-03" db="EMBL/GenBank/DDBJ databases">
        <title>Genome sequence of Bordetella holmseii.</title>
        <authorList>
            <person name="Harvill E."/>
            <person name="Goodfield L.L."/>
            <person name="Ivanov Y."/>
            <person name="Meyer J.A."/>
            <person name="Newth C."/>
            <person name="Cassiday P."/>
            <person name="Tondella M.L."/>
            <person name="Liao P."/>
            <person name="Zimmerman J."/>
            <person name="Meert K."/>
            <person name="Wessel D."/>
            <person name="Berger J."/>
            <person name="Dean J.M."/>
            <person name="Holubkov R."/>
            <person name="Burr J."/>
            <person name="Liu T."/>
            <person name="Brinkac L.M."/>
            <person name="Sanka R."/>
            <person name="Kim M."/>
            <person name="Losada L."/>
        </authorList>
    </citation>
    <scope>NUCLEOTIDE SEQUENCE [LARGE SCALE GENOMIC DNA]</scope>
    <source>
        <strain evidence="1 2">CDC-H585-BH</strain>
    </source>
</reference>
<proteinExistence type="predicted"/>
<dbReference type="AlphaFoldDB" id="A0A158M9I9"/>
<name>A0A158M9I9_9BORD</name>
<keyword evidence="1" id="KW-0808">Transferase</keyword>
<dbReference type="EMBL" id="JFZZ01000004">
    <property type="protein sequence ID" value="KAL00680.1"/>
    <property type="molecule type" value="Genomic_DNA"/>
</dbReference>
<gene>
    <name evidence="1" type="ORF">L497_1051</name>
</gene>
<dbReference type="Proteomes" id="UP000026682">
    <property type="component" value="Unassembled WGS sequence"/>
</dbReference>
<evidence type="ECO:0000313" key="1">
    <source>
        <dbReference type="EMBL" id="KAL00680.1"/>
    </source>
</evidence>